<dbReference type="Proteomes" id="UP001056291">
    <property type="component" value="Chromosome"/>
</dbReference>
<sequence>MRTTKTKKLRLLFLSILLSQAFATSMSFADVPNVMKCSHQLPPEHHISKVIDQWAAEIEALSGEEIDVQVFGGSSLETPEKNASAVATGGFQCGFTLNRQWGNKLPLMDVTLAPFTFDHLDKLKKWNRSETAAVLERKLLSKGLKNVIWLFSSWQTVLTSDGKALSKPSDFEGAKIQGINPIADASLRALGAIPIDVPNGKMFEALKEKEIDIGLASFSSTITNKYFSLRDQATVLPLYSQIFHGYVNAGWYADLSEKSKNAIVEAGNSAALWAIDASEISAAAAPQILKENGMKVHAATDSEIANLKIKMKPAFATSFEDATGVEGVSLLKLIKDL</sequence>
<dbReference type="NCBIfam" id="NF037995">
    <property type="entry name" value="TRAP_S1"/>
    <property type="match status" value="1"/>
</dbReference>
<reference evidence="5" key="1">
    <citation type="submission" date="2022-06" db="EMBL/GenBank/DDBJ databases">
        <title>Sneathiella actinostolidae sp. nov., isolated from a sea anemonein the Western Pacific Ocean.</title>
        <authorList>
            <person name="Wei M.J."/>
        </authorList>
    </citation>
    <scope>NUCLEOTIDE SEQUENCE</scope>
    <source>
        <strain evidence="5">PHK-P5</strain>
    </source>
</reference>
<dbReference type="Gene3D" id="3.40.190.170">
    <property type="entry name" value="Bacterial extracellular solute-binding protein, family 7"/>
    <property type="match status" value="1"/>
</dbReference>
<dbReference type="EMBL" id="CP098747">
    <property type="protein sequence ID" value="USG60878.1"/>
    <property type="molecule type" value="Genomic_DNA"/>
</dbReference>
<feature type="signal peptide" evidence="4">
    <location>
        <begin position="1"/>
        <end position="29"/>
    </location>
</feature>
<accession>A0ABY4W434</accession>
<protein>
    <submittedName>
        <fullName evidence="5">TRAP transporter substrate-binding protein DctP</fullName>
    </submittedName>
</protein>
<keyword evidence="3 4" id="KW-0732">Signal</keyword>
<keyword evidence="2" id="KW-0813">Transport</keyword>
<dbReference type="PANTHER" id="PTHR33376:SF7">
    <property type="entry name" value="C4-DICARBOXYLATE-BINDING PROTEIN DCTB"/>
    <property type="match status" value="1"/>
</dbReference>
<dbReference type="RefSeq" id="WP_251933789.1">
    <property type="nucleotide sequence ID" value="NZ_CP098747.1"/>
</dbReference>
<feature type="chain" id="PRO_5046250227" evidence="4">
    <location>
        <begin position="30"/>
        <end position="337"/>
    </location>
</feature>
<comment type="similarity">
    <text evidence="1">Belongs to the bacterial solute-binding protein 7 family.</text>
</comment>
<evidence type="ECO:0000313" key="6">
    <source>
        <dbReference type="Proteomes" id="UP001056291"/>
    </source>
</evidence>
<dbReference type="InterPro" id="IPR018389">
    <property type="entry name" value="DctP_fam"/>
</dbReference>
<organism evidence="5 6">
    <name type="scientific">Sneathiella marina</name>
    <dbReference type="NCBI Taxonomy" id="2950108"/>
    <lineage>
        <taxon>Bacteria</taxon>
        <taxon>Pseudomonadati</taxon>
        <taxon>Pseudomonadota</taxon>
        <taxon>Alphaproteobacteria</taxon>
        <taxon>Sneathiellales</taxon>
        <taxon>Sneathiellaceae</taxon>
        <taxon>Sneathiella</taxon>
    </lineage>
</organism>
<name>A0ABY4W434_9PROT</name>
<keyword evidence="6" id="KW-1185">Reference proteome</keyword>
<evidence type="ECO:0000256" key="2">
    <source>
        <dbReference type="ARBA" id="ARBA00022448"/>
    </source>
</evidence>
<gene>
    <name evidence="5" type="primary">dctP</name>
    <name evidence="5" type="ORF">NBZ79_17105</name>
</gene>
<evidence type="ECO:0000256" key="4">
    <source>
        <dbReference type="SAM" id="SignalP"/>
    </source>
</evidence>
<evidence type="ECO:0000256" key="3">
    <source>
        <dbReference type="ARBA" id="ARBA00022729"/>
    </source>
</evidence>
<dbReference type="InterPro" id="IPR038404">
    <property type="entry name" value="TRAP_DctP_sf"/>
</dbReference>
<evidence type="ECO:0000313" key="5">
    <source>
        <dbReference type="EMBL" id="USG60878.1"/>
    </source>
</evidence>
<dbReference type="Pfam" id="PF03480">
    <property type="entry name" value="DctP"/>
    <property type="match status" value="1"/>
</dbReference>
<dbReference type="PANTHER" id="PTHR33376">
    <property type="match status" value="1"/>
</dbReference>
<evidence type="ECO:0000256" key="1">
    <source>
        <dbReference type="ARBA" id="ARBA00009023"/>
    </source>
</evidence>
<proteinExistence type="inferred from homology"/>